<protein>
    <submittedName>
        <fullName evidence="2">Uncharacterized protein</fullName>
    </submittedName>
</protein>
<dbReference type="EMBL" id="JANFLP010000001">
    <property type="protein sequence ID" value="MCQ1948772.1"/>
    <property type="molecule type" value="Genomic_DNA"/>
</dbReference>
<proteinExistence type="predicted"/>
<name>A0ABT1NM28_9MICC</name>
<dbReference type="Proteomes" id="UP001206924">
    <property type="component" value="Unassembled WGS sequence"/>
</dbReference>
<keyword evidence="3" id="KW-1185">Reference proteome</keyword>
<evidence type="ECO:0000313" key="3">
    <source>
        <dbReference type="Proteomes" id="UP001206924"/>
    </source>
</evidence>
<sequence>MAKISIEQTPEQARAFLDSRVEPVTALVEARQRVADLREQLAQAERDDKRAYVLATKDRWSADGLKKFGLENTAGGRRGSSARNDSAPRHAEQLAVTRADA</sequence>
<evidence type="ECO:0000256" key="1">
    <source>
        <dbReference type="SAM" id="MobiDB-lite"/>
    </source>
</evidence>
<dbReference type="RefSeq" id="WP_255864671.1">
    <property type="nucleotide sequence ID" value="NZ_CP104263.1"/>
</dbReference>
<accession>A0ABT1NM28</accession>
<feature type="region of interest" description="Disordered" evidence="1">
    <location>
        <begin position="69"/>
        <end position="101"/>
    </location>
</feature>
<evidence type="ECO:0000313" key="2">
    <source>
        <dbReference type="EMBL" id="MCQ1948772.1"/>
    </source>
</evidence>
<organism evidence="2 3">
    <name type="scientific">Arthrobacter jinronghuae</name>
    <dbReference type="NCBI Taxonomy" id="2964609"/>
    <lineage>
        <taxon>Bacteria</taxon>
        <taxon>Bacillati</taxon>
        <taxon>Actinomycetota</taxon>
        <taxon>Actinomycetes</taxon>
        <taxon>Micrococcales</taxon>
        <taxon>Micrococcaceae</taxon>
        <taxon>Arthrobacter</taxon>
    </lineage>
</organism>
<reference evidence="2 3" key="1">
    <citation type="submission" date="2022-07" db="EMBL/GenBank/DDBJ databases">
        <title>Novel species in genus Arthrobacter.</title>
        <authorList>
            <person name="Liu Y."/>
        </authorList>
    </citation>
    <scope>NUCLEOTIDE SEQUENCE [LARGE SCALE GENOMIC DNA]</scope>
    <source>
        <strain evidence="3">zg-Y859</strain>
    </source>
</reference>
<comment type="caution">
    <text evidence="2">The sequence shown here is derived from an EMBL/GenBank/DDBJ whole genome shotgun (WGS) entry which is preliminary data.</text>
</comment>
<gene>
    <name evidence="2" type="ORF">NNX28_02365</name>
</gene>